<dbReference type="EMBL" id="BGPR01000003">
    <property type="protein sequence ID" value="GBL73183.1"/>
    <property type="molecule type" value="Genomic_DNA"/>
</dbReference>
<evidence type="ECO:0008006" key="3">
    <source>
        <dbReference type="Google" id="ProtNLM"/>
    </source>
</evidence>
<organism evidence="1 2">
    <name type="scientific">Araneus ventricosus</name>
    <name type="common">Orbweaver spider</name>
    <name type="synonym">Epeira ventricosa</name>
    <dbReference type="NCBI Taxonomy" id="182803"/>
    <lineage>
        <taxon>Eukaryota</taxon>
        <taxon>Metazoa</taxon>
        <taxon>Ecdysozoa</taxon>
        <taxon>Arthropoda</taxon>
        <taxon>Chelicerata</taxon>
        <taxon>Arachnida</taxon>
        <taxon>Araneae</taxon>
        <taxon>Araneomorphae</taxon>
        <taxon>Entelegynae</taxon>
        <taxon>Araneoidea</taxon>
        <taxon>Araneidae</taxon>
        <taxon>Araneus</taxon>
    </lineage>
</organism>
<name>A0A4Y2A099_ARAVE</name>
<protein>
    <recommendedName>
        <fullName evidence="3">Transposase Tc1-like domain-containing protein</fullName>
    </recommendedName>
</protein>
<evidence type="ECO:0000313" key="1">
    <source>
        <dbReference type="EMBL" id="GBL73183.1"/>
    </source>
</evidence>
<gene>
    <name evidence="1" type="ORF">AVEN_159254_1</name>
</gene>
<sequence length="89" mass="10297">MVARWVRAFRSSRNETEDLSCTGRPSDPQHKIDILSVLLSIDRRWTVQEKSVEGCLSHEAVWHMLKKCLNIRKFRPMGPRILGTSSVFT</sequence>
<dbReference type="OrthoDB" id="6432475at2759"/>
<comment type="caution">
    <text evidence="1">The sequence shown here is derived from an EMBL/GenBank/DDBJ whole genome shotgun (WGS) entry which is preliminary data.</text>
</comment>
<proteinExistence type="predicted"/>
<dbReference type="AlphaFoldDB" id="A0A4Y2A099"/>
<accession>A0A4Y2A099</accession>
<evidence type="ECO:0000313" key="2">
    <source>
        <dbReference type="Proteomes" id="UP000499080"/>
    </source>
</evidence>
<dbReference type="Proteomes" id="UP000499080">
    <property type="component" value="Unassembled WGS sequence"/>
</dbReference>
<keyword evidence="2" id="KW-1185">Reference proteome</keyword>
<reference evidence="1 2" key="1">
    <citation type="journal article" date="2019" name="Sci. Rep.">
        <title>Orb-weaving spider Araneus ventricosus genome elucidates the spidroin gene catalogue.</title>
        <authorList>
            <person name="Kono N."/>
            <person name="Nakamura H."/>
            <person name="Ohtoshi R."/>
            <person name="Moran D.A.P."/>
            <person name="Shinohara A."/>
            <person name="Yoshida Y."/>
            <person name="Fujiwara M."/>
            <person name="Mori M."/>
            <person name="Tomita M."/>
            <person name="Arakawa K."/>
        </authorList>
    </citation>
    <scope>NUCLEOTIDE SEQUENCE [LARGE SCALE GENOMIC DNA]</scope>
</reference>